<evidence type="ECO:0000259" key="1">
    <source>
        <dbReference type="PROSITE" id="PS50994"/>
    </source>
</evidence>
<dbReference type="InterPro" id="IPR053392">
    <property type="entry name" value="Transposase_IS30-like"/>
</dbReference>
<dbReference type="SUPFAM" id="SSF53098">
    <property type="entry name" value="Ribonuclease H-like"/>
    <property type="match status" value="1"/>
</dbReference>
<dbReference type="AlphaFoldDB" id="A0A2M8FE09"/>
<dbReference type="GO" id="GO:0032196">
    <property type="term" value="P:transposition"/>
    <property type="evidence" value="ECO:0007669"/>
    <property type="project" value="TreeGrafter"/>
</dbReference>
<dbReference type="NCBIfam" id="NF033563">
    <property type="entry name" value="transpos_IS30"/>
    <property type="match status" value="1"/>
</dbReference>
<dbReference type="Proteomes" id="UP000230391">
    <property type="component" value="Unassembled WGS sequence"/>
</dbReference>
<accession>A0A2M8FE09</accession>
<dbReference type="InterPro" id="IPR051917">
    <property type="entry name" value="Transposase-Integrase"/>
</dbReference>
<dbReference type="InterPro" id="IPR001584">
    <property type="entry name" value="Integrase_cat-core"/>
</dbReference>
<dbReference type="PANTHER" id="PTHR10948:SF23">
    <property type="entry name" value="TRANSPOSASE INSI FOR INSERTION SEQUENCE ELEMENT IS30A-RELATED"/>
    <property type="match status" value="1"/>
</dbReference>
<dbReference type="GO" id="GO:0015074">
    <property type="term" value="P:DNA integration"/>
    <property type="evidence" value="ECO:0007669"/>
    <property type="project" value="InterPro"/>
</dbReference>
<dbReference type="GO" id="GO:0004803">
    <property type="term" value="F:transposase activity"/>
    <property type="evidence" value="ECO:0007669"/>
    <property type="project" value="TreeGrafter"/>
</dbReference>
<dbReference type="InterPro" id="IPR012337">
    <property type="entry name" value="RNaseH-like_sf"/>
</dbReference>
<comment type="caution">
    <text evidence="2">The sequence shown here is derived from an EMBL/GenBank/DDBJ whole genome shotgun (WGS) entry which is preliminary data.</text>
</comment>
<reference evidence="3" key="1">
    <citation type="submission" date="2017-09" db="EMBL/GenBank/DDBJ databases">
        <title>Depth-based differentiation of microbial function through sediment-hosted aquifers and enrichment of novel symbionts in the deep terrestrial subsurface.</title>
        <authorList>
            <person name="Probst A.J."/>
            <person name="Ladd B."/>
            <person name="Jarett J.K."/>
            <person name="Geller-Mcgrath D.E."/>
            <person name="Sieber C.M.K."/>
            <person name="Emerson J.B."/>
            <person name="Anantharaman K."/>
            <person name="Thomas B.C."/>
            <person name="Malmstrom R."/>
            <person name="Stieglmeier M."/>
            <person name="Klingl A."/>
            <person name="Woyke T."/>
            <person name="Ryan C.M."/>
            <person name="Banfield J.F."/>
        </authorList>
    </citation>
    <scope>NUCLEOTIDE SEQUENCE [LARGE SCALE GENOMIC DNA]</scope>
</reference>
<gene>
    <name evidence="2" type="ORF">CO026_03400</name>
</gene>
<dbReference type="GO" id="GO:0005829">
    <property type="term" value="C:cytosol"/>
    <property type="evidence" value="ECO:0007669"/>
    <property type="project" value="TreeGrafter"/>
</dbReference>
<feature type="domain" description="Integrase catalytic" evidence="1">
    <location>
        <begin position="183"/>
        <end position="345"/>
    </location>
</feature>
<dbReference type="PANTHER" id="PTHR10948">
    <property type="entry name" value="TRANSPOSASE"/>
    <property type="match status" value="1"/>
</dbReference>
<dbReference type="PROSITE" id="PS50994">
    <property type="entry name" value="INTEGRASE"/>
    <property type="match status" value="1"/>
</dbReference>
<name>A0A2M8FE09_9BACT</name>
<dbReference type="EMBL" id="PFRD01000124">
    <property type="protein sequence ID" value="PJC55863.1"/>
    <property type="molecule type" value="Genomic_DNA"/>
</dbReference>
<organism evidence="2 3">
    <name type="scientific">Candidatus Kaiserbacteria bacterium CG_4_9_14_0_2_um_filter_41_32</name>
    <dbReference type="NCBI Taxonomy" id="1974601"/>
    <lineage>
        <taxon>Bacteria</taxon>
        <taxon>Candidatus Kaiseribacteriota</taxon>
    </lineage>
</organism>
<proteinExistence type="predicted"/>
<sequence>MQKPKQTTNSKGPLSLRERLVIEYGWCRDSRTVTDIAFELGRNKSSISRELKHKPRQGLGKYNADIAHRKALVRIGKRGNTPKTQRIPELCRYIEDKLINEHWSPEQVSIRLPHEFKQDSTMRIATESIYQEVYRRVRRGGNGAVKPGQIDLRPHLVRRHKRRAKKGFRKAQKLEREIALPSIEQRPKVVDQRKQIGHWEDDTMVSRQSLARLKTVNERVSGIILIGKMKDGSISESNRVVLERLSPIPKQYRKTLTRDRGKENLGWQELEKKLETNVFFAHAYSSYERGSNENGNGLIRRPYPKQTDFELVPEKDLDTLERQLNSRPRKRHGGLTPEEVFLKMTGVALYS</sequence>
<evidence type="ECO:0000313" key="2">
    <source>
        <dbReference type="EMBL" id="PJC55863.1"/>
    </source>
</evidence>
<evidence type="ECO:0000313" key="3">
    <source>
        <dbReference type="Proteomes" id="UP000230391"/>
    </source>
</evidence>
<protein>
    <recommendedName>
        <fullName evidence="1">Integrase catalytic domain-containing protein</fullName>
    </recommendedName>
</protein>